<reference evidence="1" key="1">
    <citation type="submission" date="2023-06" db="EMBL/GenBank/DDBJ databases">
        <authorList>
            <consortium name="Lawrence Berkeley National Laboratory"/>
            <person name="Ahrendt S."/>
            <person name="Sahu N."/>
            <person name="Indic B."/>
            <person name="Wong-Bajracharya J."/>
            <person name="Merenyi Z."/>
            <person name="Ke H.-M."/>
            <person name="Monk M."/>
            <person name="Kocsube S."/>
            <person name="Drula E."/>
            <person name="Lipzen A."/>
            <person name="Balint B."/>
            <person name="Henrissat B."/>
            <person name="Andreopoulos B."/>
            <person name="Martin F.M."/>
            <person name="Harder C.B."/>
            <person name="Rigling D."/>
            <person name="Ford K.L."/>
            <person name="Foster G.D."/>
            <person name="Pangilinan J."/>
            <person name="Papanicolaou A."/>
            <person name="Barry K."/>
            <person name="LaButti K."/>
            <person name="Viragh M."/>
            <person name="Koriabine M."/>
            <person name="Yan M."/>
            <person name="Riley R."/>
            <person name="Champramary S."/>
            <person name="Plett K.L."/>
            <person name="Tsai I.J."/>
            <person name="Slot J."/>
            <person name="Sipos G."/>
            <person name="Plett J."/>
            <person name="Nagy L.G."/>
            <person name="Grigoriev I.V."/>
        </authorList>
    </citation>
    <scope>NUCLEOTIDE SEQUENCE</scope>
    <source>
        <strain evidence="1">HWK02</strain>
    </source>
</reference>
<dbReference type="SUPFAM" id="SSF52047">
    <property type="entry name" value="RNI-like"/>
    <property type="match status" value="1"/>
</dbReference>
<dbReference type="InterPro" id="IPR032675">
    <property type="entry name" value="LRR_dom_sf"/>
</dbReference>
<dbReference type="AlphaFoldDB" id="A0AA39Q6A8"/>
<proteinExistence type="predicted"/>
<evidence type="ECO:0008006" key="3">
    <source>
        <dbReference type="Google" id="ProtNLM"/>
    </source>
</evidence>
<dbReference type="Gene3D" id="3.80.10.10">
    <property type="entry name" value="Ribonuclease Inhibitor"/>
    <property type="match status" value="1"/>
</dbReference>
<sequence>MSDGRRLHVRLYGSNDTAPLHQTDPPPGMPEQLERALPHLATLESLRISIVGHRRHGVWPSLLQSLRCSVSLKSLEVDAQWRYSRESFTSIDLGSGLNLERFVYDAFLAPIELMNRVASPGKRTSEQCEVETHNLSLILDHCRGTAKTLELPAEISAELLRRPFPCLKDLTLRGYSPPLPRDIHSLWLSAVPLGSTLRSLDLQMIPCKNVVPDEDSRSNFPIHCLSHLQSLTLSTINYMPNDPILQALPSTVTHLSSNPFPLSLDPDEYDDWKIPTYIVSSGDLLRILGLGTFSNLDSLELSYRWSGDNHEMEILAILPGCSPYLRVLEFNRYEAPGRGLDFMLPLQQGLRNLHSLKKQCLNLEKIGPPIYLVACVPSLRRISYLGMAPRRHVTWVWTTWEVVRKENNDVELVFAGNSDDTRCWWL</sequence>
<organism evidence="1 2">
    <name type="scientific">Armillaria luteobubalina</name>
    <dbReference type="NCBI Taxonomy" id="153913"/>
    <lineage>
        <taxon>Eukaryota</taxon>
        <taxon>Fungi</taxon>
        <taxon>Dikarya</taxon>
        <taxon>Basidiomycota</taxon>
        <taxon>Agaricomycotina</taxon>
        <taxon>Agaricomycetes</taxon>
        <taxon>Agaricomycetidae</taxon>
        <taxon>Agaricales</taxon>
        <taxon>Marasmiineae</taxon>
        <taxon>Physalacriaceae</taxon>
        <taxon>Armillaria</taxon>
    </lineage>
</organism>
<evidence type="ECO:0000313" key="1">
    <source>
        <dbReference type="EMBL" id="KAK0495698.1"/>
    </source>
</evidence>
<name>A0AA39Q6A8_9AGAR</name>
<comment type="caution">
    <text evidence="1">The sequence shown here is derived from an EMBL/GenBank/DDBJ whole genome shotgun (WGS) entry which is preliminary data.</text>
</comment>
<keyword evidence="2" id="KW-1185">Reference proteome</keyword>
<gene>
    <name evidence="1" type="ORF">EDD18DRAFT_1463518</name>
</gene>
<protein>
    <recommendedName>
        <fullName evidence="3">F-box domain-containing protein</fullName>
    </recommendedName>
</protein>
<accession>A0AA39Q6A8</accession>
<dbReference type="EMBL" id="JAUEPU010000017">
    <property type="protein sequence ID" value="KAK0495698.1"/>
    <property type="molecule type" value="Genomic_DNA"/>
</dbReference>
<evidence type="ECO:0000313" key="2">
    <source>
        <dbReference type="Proteomes" id="UP001175228"/>
    </source>
</evidence>
<dbReference type="Proteomes" id="UP001175228">
    <property type="component" value="Unassembled WGS sequence"/>
</dbReference>